<keyword evidence="1" id="KW-0812">Transmembrane</keyword>
<keyword evidence="1" id="KW-1133">Transmembrane helix</keyword>
<keyword evidence="1" id="KW-0472">Membrane</keyword>
<protein>
    <submittedName>
        <fullName evidence="2">Uncharacterized protein</fullName>
    </submittedName>
</protein>
<evidence type="ECO:0000256" key="1">
    <source>
        <dbReference type="SAM" id="Phobius"/>
    </source>
</evidence>
<name>A0A6J5LCL9_9CAUD</name>
<organism evidence="2">
    <name type="scientific">uncultured Caudovirales phage</name>
    <dbReference type="NCBI Taxonomy" id="2100421"/>
    <lineage>
        <taxon>Viruses</taxon>
        <taxon>Duplodnaviria</taxon>
        <taxon>Heunggongvirae</taxon>
        <taxon>Uroviricota</taxon>
        <taxon>Caudoviricetes</taxon>
        <taxon>Peduoviridae</taxon>
        <taxon>Maltschvirus</taxon>
        <taxon>Maltschvirus maltsch</taxon>
    </lineage>
</organism>
<accession>A0A6J5LCL9</accession>
<sequence>MDPLTILAMANAAVAAVKKGCQLYKDVKGAAGDVKEVLADLNSQFAGKKVSKEQKAVYDAEVQRVKDIGASNPDQVISQIGEQLGTFFDAFDQIENLFWEEERNAKKIYTGDVSLSRRALQRVLIRTRLAQMHAEIRQEMCWNTPAELGDLWTRFEEMRKQVEEEQATAREEQRKKDLEVAWQRQQRLDLWRSRAGDLFLVAFLAIYVWGLMWSVKIHRENLDSFLS</sequence>
<gene>
    <name evidence="2" type="ORF">UFOVP123_25</name>
</gene>
<evidence type="ECO:0000313" key="2">
    <source>
        <dbReference type="EMBL" id="CAB4130690.1"/>
    </source>
</evidence>
<proteinExistence type="predicted"/>
<feature type="transmembrane region" description="Helical" evidence="1">
    <location>
        <begin position="195"/>
        <end position="215"/>
    </location>
</feature>
<reference evidence="2" key="1">
    <citation type="submission" date="2020-04" db="EMBL/GenBank/DDBJ databases">
        <authorList>
            <person name="Chiriac C."/>
            <person name="Salcher M."/>
            <person name="Ghai R."/>
            <person name="Kavagutti S V."/>
        </authorList>
    </citation>
    <scope>NUCLEOTIDE SEQUENCE</scope>
</reference>
<dbReference type="EMBL" id="LR796244">
    <property type="protein sequence ID" value="CAB4130690.1"/>
    <property type="molecule type" value="Genomic_DNA"/>
</dbReference>